<dbReference type="SUPFAM" id="SSF109604">
    <property type="entry name" value="HD-domain/PDEase-like"/>
    <property type="match status" value="1"/>
</dbReference>
<dbReference type="eggNOG" id="COG2203">
    <property type="taxonomic scope" value="Bacteria"/>
</dbReference>
<reference evidence="3 4" key="2">
    <citation type="journal article" date="2011" name="Stand. Genomic Sci.">
        <title>Complete genome sequence of Truepera radiovictrix type strain (RQ-24).</title>
        <authorList>
            <person name="Ivanova N."/>
            <person name="Rohde C."/>
            <person name="Munk C."/>
            <person name="Nolan M."/>
            <person name="Lucas S."/>
            <person name="Del Rio T.G."/>
            <person name="Tice H."/>
            <person name="Deshpande S."/>
            <person name="Cheng J.F."/>
            <person name="Tapia R."/>
            <person name="Han C."/>
            <person name="Goodwin L."/>
            <person name="Pitluck S."/>
            <person name="Liolios K."/>
            <person name="Mavromatis K."/>
            <person name="Mikhailova N."/>
            <person name="Pati A."/>
            <person name="Chen A."/>
            <person name="Palaniappan K."/>
            <person name="Land M."/>
            <person name="Hauser L."/>
            <person name="Chang Y.J."/>
            <person name="Jeffries C.D."/>
            <person name="Brambilla E."/>
            <person name="Rohde M."/>
            <person name="Goker M."/>
            <person name="Tindall B.J."/>
            <person name="Woyke T."/>
            <person name="Bristow J."/>
            <person name="Eisen J.A."/>
            <person name="Markowitz V."/>
            <person name="Hugenholtz P."/>
            <person name="Kyrpides N.C."/>
            <person name="Klenk H.P."/>
            <person name="Lapidus A."/>
        </authorList>
    </citation>
    <scope>NUCLEOTIDE SEQUENCE [LARGE SCALE GENOMIC DNA]</scope>
    <source>
        <strain evidence="4">DSM 17093 / CIP 108686 / LMG 22925 / RQ-24</strain>
    </source>
</reference>
<dbReference type="SMART" id="SM00471">
    <property type="entry name" value="HDc"/>
    <property type="match status" value="1"/>
</dbReference>
<organism evidence="3 4">
    <name type="scientific">Truepera radiovictrix (strain DSM 17093 / CIP 108686 / LMG 22925 / RQ-24)</name>
    <dbReference type="NCBI Taxonomy" id="649638"/>
    <lineage>
        <taxon>Bacteria</taxon>
        <taxon>Thermotogati</taxon>
        <taxon>Deinococcota</taxon>
        <taxon>Deinococci</taxon>
        <taxon>Trueperales</taxon>
        <taxon>Trueperaceae</taxon>
        <taxon>Truepera</taxon>
    </lineage>
</organism>
<dbReference type="Pfam" id="PF13487">
    <property type="entry name" value="HD_5"/>
    <property type="match status" value="1"/>
</dbReference>
<dbReference type="EMBL" id="CP002049">
    <property type="protein sequence ID" value="ADI15564.1"/>
    <property type="molecule type" value="Genomic_DNA"/>
</dbReference>
<dbReference type="NCBIfam" id="TIGR00277">
    <property type="entry name" value="HDIG"/>
    <property type="match status" value="1"/>
</dbReference>
<proteinExistence type="predicted"/>
<dbReference type="Gene3D" id="3.30.450.40">
    <property type="match status" value="1"/>
</dbReference>
<keyword evidence="4" id="KW-1185">Reference proteome</keyword>
<dbReference type="STRING" id="649638.Trad_2455"/>
<evidence type="ECO:0000313" key="4">
    <source>
        <dbReference type="Proteomes" id="UP000000379"/>
    </source>
</evidence>
<feature type="compositionally biased region" description="Polar residues" evidence="1">
    <location>
        <begin position="1"/>
        <end position="16"/>
    </location>
</feature>
<evidence type="ECO:0000259" key="2">
    <source>
        <dbReference type="PROSITE" id="PS51832"/>
    </source>
</evidence>
<reference evidence="4" key="1">
    <citation type="submission" date="2010-05" db="EMBL/GenBank/DDBJ databases">
        <title>The complete genome of Truepera radiovictris DSM 17093.</title>
        <authorList>
            <consortium name="US DOE Joint Genome Institute (JGI-PGF)"/>
            <person name="Lucas S."/>
            <person name="Copeland A."/>
            <person name="Lapidus A."/>
            <person name="Glavina del Rio T."/>
            <person name="Dalin E."/>
            <person name="Tice H."/>
            <person name="Bruce D."/>
            <person name="Goodwin L."/>
            <person name="Pitluck S."/>
            <person name="Kyrpides N."/>
            <person name="Mavromatis K."/>
            <person name="Ovchinnikova G."/>
            <person name="Munk A.C."/>
            <person name="Detter J.C."/>
            <person name="Han C."/>
            <person name="Tapia R."/>
            <person name="Land M."/>
            <person name="Hauser L."/>
            <person name="Markowitz V."/>
            <person name="Cheng J.-F."/>
            <person name="Hugenholtz P."/>
            <person name="Woyke T."/>
            <person name="Wu D."/>
            <person name="Tindall B."/>
            <person name="Pomrenke H.G."/>
            <person name="Brambilla E."/>
            <person name="Klenk H.-P."/>
            <person name="Eisen J.A."/>
        </authorList>
    </citation>
    <scope>NUCLEOTIDE SEQUENCE [LARGE SCALE GENOMIC DNA]</scope>
    <source>
        <strain evidence="4">DSM 17093 / CIP 108686 / LMG 22925 / RQ-24</strain>
    </source>
</reference>
<name>D7CTA1_TRURR</name>
<dbReference type="HOGENOM" id="CLU_725493_0_0_0"/>
<feature type="domain" description="HD-GYP" evidence="2">
    <location>
        <begin position="192"/>
        <end position="381"/>
    </location>
</feature>
<dbReference type="OrthoDB" id="9804747at2"/>
<sequence length="381" mass="40937">MSQAPSYLATDSSPASDQKEPRAQLIVALTQLALSAPDIPSAVLPALEALVSRTRAVGSAYFQVDGGLFKARSASGVMPQGPAMAAILAHGLPAETPLMRALERGALPLFFDDTSAAPEAAGFPELGIRSLAAAPVLSRDGALKGAFLMHTFEPHVWSPRECDLFGAVAGTLAALAARLVAEEQALLEKERALRAKEGAIKALGVAVESRDSEVKGHTDRVTELALRVREALALTPEERDALRWGAYLHDLGKVATPDAILHKPGRLSDEEWRTMRQHVTAGYRVAAQLEFLPRATLETVLHHHERWDGRGYPHGLQGAEIPLLARIFSVCDVYDALTSERPYKKAWSHEAALAEIRAQAGAQFDPQVVEAFAGLFDGDAT</sequence>
<accession>D7CTA1</accession>
<dbReference type="Pfam" id="PF01590">
    <property type="entry name" value="GAF"/>
    <property type="match status" value="1"/>
</dbReference>
<dbReference type="SUPFAM" id="SSF55781">
    <property type="entry name" value="GAF domain-like"/>
    <property type="match status" value="1"/>
</dbReference>
<dbReference type="InterPro" id="IPR052020">
    <property type="entry name" value="Cyclic_di-GMP/3'3'-cGAMP_PDE"/>
</dbReference>
<dbReference type="InterPro" id="IPR006675">
    <property type="entry name" value="HDIG_dom"/>
</dbReference>
<evidence type="ECO:0000256" key="1">
    <source>
        <dbReference type="SAM" id="MobiDB-lite"/>
    </source>
</evidence>
<gene>
    <name evidence="3" type="ordered locus">Trad_2455</name>
</gene>
<dbReference type="CDD" id="cd00077">
    <property type="entry name" value="HDc"/>
    <property type="match status" value="1"/>
</dbReference>
<evidence type="ECO:0000313" key="3">
    <source>
        <dbReference type="EMBL" id="ADI15564.1"/>
    </source>
</evidence>
<dbReference type="KEGG" id="tra:Trad_2455"/>
<dbReference type="RefSeq" id="WP_013178926.1">
    <property type="nucleotide sequence ID" value="NC_014221.1"/>
</dbReference>
<dbReference type="eggNOG" id="COG3437">
    <property type="taxonomic scope" value="Bacteria"/>
</dbReference>
<dbReference type="PANTHER" id="PTHR45228:SF8">
    <property type="entry name" value="TWO-COMPONENT RESPONSE REGULATOR-RELATED"/>
    <property type="match status" value="1"/>
</dbReference>
<protein>
    <submittedName>
        <fullName evidence="3">Metal dependent phosphohydrolase</fullName>
    </submittedName>
</protein>
<dbReference type="InterPro" id="IPR003607">
    <property type="entry name" value="HD/PDEase_dom"/>
</dbReference>
<dbReference type="PANTHER" id="PTHR45228">
    <property type="entry name" value="CYCLIC DI-GMP PHOSPHODIESTERASE TM_0186-RELATED"/>
    <property type="match status" value="1"/>
</dbReference>
<dbReference type="InterPro" id="IPR029016">
    <property type="entry name" value="GAF-like_dom_sf"/>
</dbReference>
<dbReference type="Gene3D" id="1.10.3210.10">
    <property type="entry name" value="Hypothetical protein af1432"/>
    <property type="match status" value="1"/>
</dbReference>
<dbReference type="PROSITE" id="PS51832">
    <property type="entry name" value="HD_GYP"/>
    <property type="match status" value="1"/>
</dbReference>
<dbReference type="Proteomes" id="UP000000379">
    <property type="component" value="Chromosome"/>
</dbReference>
<dbReference type="InterPro" id="IPR037522">
    <property type="entry name" value="HD_GYP_dom"/>
</dbReference>
<dbReference type="AlphaFoldDB" id="D7CTA1"/>
<dbReference type="InterPro" id="IPR003018">
    <property type="entry name" value="GAF"/>
</dbReference>
<feature type="region of interest" description="Disordered" evidence="1">
    <location>
        <begin position="1"/>
        <end position="20"/>
    </location>
</feature>